<gene>
    <name evidence="3" type="ORF">PHPALM_14205</name>
</gene>
<feature type="domain" description="Retroviral polymerase SH3-like" evidence="2">
    <location>
        <begin position="14"/>
        <end position="63"/>
    </location>
</feature>
<organism evidence="3 4">
    <name type="scientific">Phytophthora palmivora</name>
    <dbReference type="NCBI Taxonomy" id="4796"/>
    <lineage>
        <taxon>Eukaryota</taxon>
        <taxon>Sar</taxon>
        <taxon>Stramenopiles</taxon>
        <taxon>Oomycota</taxon>
        <taxon>Peronosporomycetes</taxon>
        <taxon>Peronosporales</taxon>
        <taxon>Peronosporaceae</taxon>
        <taxon>Phytophthora</taxon>
    </lineage>
</organism>
<feature type="compositionally biased region" description="Acidic residues" evidence="1">
    <location>
        <begin position="77"/>
        <end position="87"/>
    </location>
</feature>
<accession>A0A2P4XVB5</accession>
<dbReference type="OrthoDB" id="413361at2759"/>
<dbReference type="Pfam" id="PF25597">
    <property type="entry name" value="SH3_retrovirus"/>
    <property type="match status" value="1"/>
</dbReference>
<evidence type="ECO:0000259" key="2">
    <source>
        <dbReference type="Pfam" id="PF25597"/>
    </source>
</evidence>
<feature type="region of interest" description="Disordered" evidence="1">
    <location>
        <begin position="77"/>
        <end position="120"/>
    </location>
</feature>
<reference evidence="3 4" key="1">
    <citation type="journal article" date="2017" name="Genome Biol. Evol.">
        <title>Phytophthora megakarya and P. palmivora, closely related causal agents of cacao black pod rot, underwent increases in genome sizes and gene numbers by different mechanisms.</title>
        <authorList>
            <person name="Ali S.S."/>
            <person name="Shao J."/>
            <person name="Lary D.J."/>
            <person name="Kronmiller B."/>
            <person name="Shen D."/>
            <person name="Strem M.D."/>
            <person name="Amoako-Attah I."/>
            <person name="Akrofi A.Y."/>
            <person name="Begoude B.A."/>
            <person name="Ten Hoopen G.M."/>
            <person name="Coulibaly K."/>
            <person name="Kebe B.I."/>
            <person name="Melnick R.L."/>
            <person name="Guiltinan M.J."/>
            <person name="Tyler B.M."/>
            <person name="Meinhardt L.W."/>
            <person name="Bailey B.A."/>
        </authorList>
    </citation>
    <scope>NUCLEOTIDE SEQUENCE [LARGE SCALE GENOMIC DNA]</scope>
    <source>
        <strain evidence="4">sbr112.9</strain>
    </source>
</reference>
<dbReference type="EMBL" id="NCKW01007857">
    <property type="protein sequence ID" value="POM69504.1"/>
    <property type="molecule type" value="Genomic_DNA"/>
</dbReference>
<dbReference type="InterPro" id="IPR057670">
    <property type="entry name" value="SH3_retrovirus"/>
</dbReference>
<keyword evidence="4" id="KW-1185">Reference proteome</keyword>
<dbReference type="Proteomes" id="UP000237271">
    <property type="component" value="Unassembled WGS sequence"/>
</dbReference>
<proteinExistence type="predicted"/>
<protein>
    <submittedName>
        <fullName evidence="3">Copialike retrotransposable element</fullName>
    </submittedName>
</protein>
<evidence type="ECO:0000313" key="4">
    <source>
        <dbReference type="Proteomes" id="UP000237271"/>
    </source>
</evidence>
<feature type="compositionally biased region" description="Polar residues" evidence="1">
    <location>
        <begin position="89"/>
        <end position="101"/>
    </location>
</feature>
<evidence type="ECO:0000313" key="3">
    <source>
        <dbReference type="EMBL" id="POM69504.1"/>
    </source>
</evidence>
<name>A0A2P4XVB5_9STRA</name>
<evidence type="ECO:0000256" key="1">
    <source>
        <dbReference type="SAM" id="MobiDB-lite"/>
    </source>
</evidence>
<dbReference type="AlphaFoldDB" id="A0A2P4XVB5"/>
<sequence length="120" mass="13295">MIVILGLPCTVYREPGNKHFSQRAQQGISVAIGEEVEGYTVYLPKDKNVVTSKRVRNIETLSKTHNLQVQRLYHDEDEAEVEEEAEEQGSGTADQSVTSMKNDAKGRAVSAEATQQDSTQ</sequence>
<comment type="caution">
    <text evidence="3">The sequence shown here is derived from an EMBL/GenBank/DDBJ whole genome shotgun (WGS) entry which is preliminary data.</text>
</comment>